<dbReference type="InterPro" id="IPR007684">
    <property type="entry name" value="Znf_Ogr/Delta"/>
</dbReference>
<proteinExistence type="predicted"/>
<dbReference type="Pfam" id="PF04606">
    <property type="entry name" value="Ogr_Delta"/>
    <property type="match status" value="1"/>
</dbReference>
<reference evidence="2 3" key="1">
    <citation type="submission" date="2017-10" db="EMBL/GenBank/DDBJ databases">
        <title>Nyctiphanis sp. nov., isolated from the stomach of the euphausiid Nyctiphanes simplex (Hansen, 1911) in the Gulf of California.</title>
        <authorList>
            <person name="Gomez-Gil B."/>
            <person name="Aguilar-Mendez M."/>
            <person name="Lopez-Cortes A."/>
            <person name="Gomez-Gutierrez J."/>
            <person name="Roque A."/>
            <person name="Lang E."/>
            <person name="Gonzalez-Castillo A."/>
        </authorList>
    </citation>
    <scope>NUCLEOTIDE SEQUENCE [LARGE SCALE GENOMIC DNA]</scope>
    <source>
        <strain evidence="2 3">CAIM 600</strain>
    </source>
</reference>
<gene>
    <name evidence="2" type="ORF">CS022_19540</name>
</gene>
<evidence type="ECO:0000313" key="3">
    <source>
        <dbReference type="Proteomes" id="UP000290287"/>
    </source>
</evidence>
<feature type="domain" description="Zinc finger Ogr/Delta-type" evidence="1">
    <location>
        <begin position="5"/>
        <end position="46"/>
    </location>
</feature>
<dbReference type="OrthoDB" id="6895359at2"/>
<evidence type="ECO:0000313" key="2">
    <source>
        <dbReference type="EMBL" id="RXJ71765.1"/>
    </source>
</evidence>
<name>A0A4Q0YN07_9GAMM</name>
<protein>
    <submittedName>
        <fullName evidence="2">Transcriptional regulator</fullName>
    </submittedName>
</protein>
<organism evidence="2 3">
    <name type="scientific">Veronia nyctiphanis</name>
    <dbReference type="NCBI Taxonomy" id="1278244"/>
    <lineage>
        <taxon>Bacteria</taxon>
        <taxon>Pseudomonadati</taxon>
        <taxon>Pseudomonadota</taxon>
        <taxon>Gammaproteobacteria</taxon>
        <taxon>Vibrionales</taxon>
        <taxon>Vibrionaceae</taxon>
        <taxon>Veronia</taxon>
    </lineage>
</organism>
<dbReference type="Proteomes" id="UP000290287">
    <property type="component" value="Unassembled WGS sequence"/>
</dbReference>
<sequence>MTCGCGSRAVITKTNRLSNNCADLYCRCKNAECGHEMVLSVYFSETLSPSAKAAQTLATAMVKTLGARNVRQLELMF</sequence>
<accession>A0A4Q0YN07</accession>
<evidence type="ECO:0000259" key="1">
    <source>
        <dbReference type="Pfam" id="PF04606"/>
    </source>
</evidence>
<dbReference type="AlphaFoldDB" id="A0A4Q0YN07"/>
<dbReference type="EMBL" id="PEIB01000032">
    <property type="protein sequence ID" value="RXJ71765.1"/>
    <property type="molecule type" value="Genomic_DNA"/>
</dbReference>
<comment type="caution">
    <text evidence="2">The sequence shown here is derived from an EMBL/GenBank/DDBJ whole genome shotgun (WGS) entry which is preliminary data.</text>
</comment>
<keyword evidence="3" id="KW-1185">Reference proteome</keyword>